<gene>
    <name evidence="1" type="ORF">HFA01_31840</name>
</gene>
<dbReference type="Proteomes" id="UP000321886">
    <property type="component" value="Unassembled WGS sequence"/>
</dbReference>
<organism evidence="1 2">
    <name type="scientific">Halobacillus faecis</name>
    <dbReference type="NCBI Taxonomy" id="360184"/>
    <lineage>
        <taxon>Bacteria</taxon>
        <taxon>Bacillati</taxon>
        <taxon>Bacillota</taxon>
        <taxon>Bacilli</taxon>
        <taxon>Bacillales</taxon>
        <taxon>Bacillaceae</taxon>
        <taxon>Halobacillus</taxon>
    </lineage>
</organism>
<accession>A0A511WYT5</accession>
<protein>
    <submittedName>
        <fullName evidence="1">Uncharacterized protein</fullName>
    </submittedName>
</protein>
<sequence>MMNVENVQRASLDEMTDRTVTDFTVALSLEEMDDWSKTYYLPPSNSCIVEKAFFSL</sequence>
<proteinExistence type="predicted"/>
<reference evidence="1 2" key="1">
    <citation type="submission" date="2019-07" db="EMBL/GenBank/DDBJ databases">
        <title>Whole genome shotgun sequence of Halobacillus faecis NBRC 103569.</title>
        <authorList>
            <person name="Hosoyama A."/>
            <person name="Uohara A."/>
            <person name="Ohji S."/>
            <person name="Ichikawa N."/>
        </authorList>
    </citation>
    <scope>NUCLEOTIDE SEQUENCE [LARGE SCALE GENOMIC DNA]</scope>
    <source>
        <strain evidence="1 2">NBRC 103569</strain>
    </source>
</reference>
<evidence type="ECO:0000313" key="1">
    <source>
        <dbReference type="EMBL" id="GEN54922.1"/>
    </source>
</evidence>
<dbReference type="AlphaFoldDB" id="A0A511WYT5"/>
<name>A0A511WYT5_9BACI</name>
<comment type="caution">
    <text evidence="1">The sequence shown here is derived from an EMBL/GenBank/DDBJ whole genome shotgun (WGS) entry which is preliminary data.</text>
</comment>
<dbReference type="EMBL" id="BJYD01000028">
    <property type="protein sequence ID" value="GEN54922.1"/>
    <property type="molecule type" value="Genomic_DNA"/>
</dbReference>
<evidence type="ECO:0000313" key="2">
    <source>
        <dbReference type="Proteomes" id="UP000321886"/>
    </source>
</evidence>
<keyword evidence="2" id="KW-1185">Reference proteome</keyword>